<gene>
    <name evidence="7" type="primary">mth-L3</name>
    <name evidence="7" type="ORF">Hamer_G003720</name>
</gene>
<dbReference type="Gene3D" id="2.170.180.11">
    <property type="entry name" value="Methuselah ectodomain, domain 2"/>
    <property type="match status" value="1"/>
</dbReference>
<keyword evidence="7" id="KW-0675">Receptor</keyword>
<name>A0A8J5JUE8_HOMAM</name>
<sequence length="343" mass="38878">MNMIPPLTAALCLGFLSTVCCDSPTKDSFSQEVKGWRCCQEDRARYHSGCLSSELDPSFTPPLNYSEASPSLVVWTPHSLKCPWGFKLRYYDTSKLEKLILKEDGVHLQYWEFILKTTNDFCVEKFPSGEYYAATCQPDLDIICGNATCIPKCCGKGERLSYDIRECVSTENWSLSLKYQTIGGSPAKGPSDELVVSVELDCETITKLHPEEDPAHKYYLLPNGDIYELETSERHNPKTYCFEYVEEWSAQVVFVCREPPSKTLKVKTYLQAVGTMISAIFLIITVVFHLCIPELRDMQALCLLCHMSSLTVAVVALFISYVFTNYMTLPHCIINGKFIKKVY</sequence>
<dbReference type="AlphaFoldDB" id="A0A8J5JUE8"/>
<feature type="transmembrane region" description="Helical" evidence="4">
    <location>
        <begin position="269"/>
        <end position="288"/>
    </location>
</feature>
<accession>A0A8J5JUE8</accession>
<evidence type="ECO:0000313" key="8">
    <source>
        <dbReference type="Proteomes" id="UP000747542"/>
    </source>
</evidence>
<comment type="similarity">
    <text evidence="1">Belongs to the G-protein coupled receptor 2 family. Mth subfamily.</text>
</comment>
<evidence type="ECO:0000256" key="1">
    <source>
        <dbReference type="ARBA" id="ARBA00008979"/>
    </source>
</evidence>
<evidence type="ECO:0000259" key="6">
    <source>
        <dbReference type="Pfam" id="PF06652"/>
    </source>
</evidence>
<dbReference type="InterPro" id="IPR010596">
    <property type="entry name" value="Methuselah_N_dom"/>
</dbReference>
<keyword evidence="8" id="KW-1185">Reference proteome</keyword>
<keyword evidence="4" id="KW-0472">Membrane</keyword>
<dbReference type="InterPro" id="IPR052808">
    <property type="entry name" value="GPCR_Mth-like"/>
</dbReference>
<dbReference type="InterPro" id="IPR036272">
    <property type="entry name" value="Methuselah_N_sf"/>
</dbReference>
<evidence type="ECO:0000256" key="3">
    <source>
        <dbReference type="ARBA" id="ARBA00023040"/>
    </source>
</evidence>
<feature type="domain" description="Methuselah N-terminal" evidence="6">
    <location>
        <begin position="143"/>
        <end position="246"/>
    </location>
</feature>
<organism evidence="7 8">
    <name type="scientific">Homarus americanus</name>
    <name type="common">American lobster</name>
    <dbReference type="NCBI Taxonomy" id="6706"/>
    <lineage>
        <taxon>Eukaryota</taxon>
        <taxon>Metazoa</taxon>
        <taxon>Ecdysozoa</taxon>
        <taxon>Arthropoda</taxon>
        <taxon>Crustacea</taxon>
        <taxon>Multicrustacea</taxon>
        <taxon>Malacostraca</taxon>
        <taxon>Eumalacostraca</taxon>
        <taxon>Eucarida</taxon>
        <taxon>Decapoda</taxon>
        <taxon>Pleocyemata</taxon>
        <taxon>Astacidea</taxon>
        <taxon>Nephropoidea</taxon>
        <taxon>Nephropidae</taxon>
        <taxon>Homarus</taxon>
    </lineage>
</organism>
<evidence type="ECO:0000256" key="2">
    <source>
        <dbReference type="ARBA" id="ARBA00022729"/>
    </source>
</evidence>
<dbReference type="EMBL" id="JAHLQT010025476">
    <property type="protein sequence ID" value="KAG7164507.1"/>
    <property type="molecule type" value="Genomic_DNA"/>
</dbReference>
<keyword evidence="4" id="KW-0812">Transmembrane</keyword>
<keyword evidence="4" id="KW-1133">Transmembrane helix</keyword>
<keyword evidence="3" id="KW-0807">Transducer</keyword>
<feature type="signal peptide" evidence="5">
    <location>
        <begin position="1"/>
        <end position="21"/>
    </location>
</feature>
<dbReference type="GO" id="GO:0004930">
    <property type="term" value="F:G protein-coupled receptor activity"/>
    <property type="evidence" value="ECO:0007669"/>
    <property type="project" value="UniProtKB-KW"/>
</dbReference>
<dbReference type="InterPro" id="IPR023311">
    <property type="entry name" value="Methusela_ecto_dom_2"/>
</dbReference>
<dbReference type="PANTHER" id="PTHR46953">
    <property type="entry name" value="G-PROTEIN COUPLED RECEPTOR MTH-LIKE 1-RELATED"/>
    <property type="match status" value="1"/>
</dbReference>
<keyword evidence="3" id="KW-0297">G-protein coupled receptor</keyword>
<dbReference type="Proteomes" id="UP000747542">
    <property type="component" value="Unassembled WGS sequence"/>
</dbReference>
<evidence type="ECO:0000256" key="5">
    <source>
        <dbReference type="SAM" id="SignalP"/>
    </source>
</evidence>
<keyword evidence="2 5" id="KW-0732">Signal</keyword>
<dbReference type="Gene3D" id="1.20.1070.10">
    <property type="entry name" value="Rhodopsin 7-helix transmembrane proteins"/>
    <property type="match status" value="1"/>
</dbReference>
<protein>
    <submittedName>
        <fullName evidence="7">Putative G-protein coupled receptor Mth-like 3</fullName>
    </submittedName>
</protein>
<comment type="caution">
    <text evidence="7">The sequence shown here is derived from an EMBL/GenBank/DDBJ whole genome shotgun (WGS) entry which is preliminary data.</text>
</comment>
<dbReference type="Pfam" id="PF06652">
    <property type="entry name" value="Methuselah_N"/>
    <property type="match status" value="1"/>
</dbReference>
<feature type="chain" id="PRO_5035194839" evidence="5">
    <location>
        <begin position="22"/>
        <end position="343"/>
    </location>
</feature>
<dbReference type="PANTHER" id="PTHR46953:SF1">
    <property type="entry name" value="G-PROTEIN COUPLED RECEPTOR MTH-LIKE 1-RELATED"/>
    <property type="match status" value="1"/>
</dbReference>
<feature type="transmembrane region" description="Helical" evidence="4">
    <location>
        <begin position="300"/>
        <end position="323"/>
    </location>
</feature>
<dbReference type="SUPFAM" id="SSF63877">
    <property type="entry name" value="Methuselah ectodomain"/>
    <property type="match status" value="1"/>
</dbReference>
<reference evidence="7" key="1">
    <citation type="journal article" date="2021" name="Sci. Adv.">
        <title>The American lobster genome reveals insights on longevity, neural, and immune adaptations.</title>
        <authorList>
            <person name="Polinski J.M."/>
            <person name="Zimin A.V."/>
            <person name="Clark K.F."/>
            <person name="Kohn A.B."/>
            <person name="Sadowski N."/>
            <person name="Timp W."/>
            <person name="Ptitsyn A."/>
            <person name="Khanna P."/>
            <person name="Romanova D.Y."/>
            <person name="Williams P."/>
            <person name="Greenwood S.J."/>
            <person name="Moroz L.L."/>
            <person name="Walt D.R."/>
            <person name="Bodnar A.G."/>
        </authorList>
    </citation>
    <scope>NUCLEOTIDE SEQUENCE</scope>
    <source>
        <strain evidence="7">GMGI-L3</strain>
    </source>
</reference>
<evidence type="ECO:0000256" key="4">
    <source>
        <dbReference type="SAM" id="Phobius"/>
    </source>
</evidence>
<evidence type="ECO:0000313" key="7">
    <source>
        <dbReference type="EMBL" id="KAG7164507.1"/>
    </source>
</evidence>
<proteinExistence type="inferred from homology"/>